<evidence type="ECO:0000259" key="2">
    <source>
        <dbReference type="PROSITE" id="PS51194"/>
    </source>
</evidence>
<keyword evidence="3" id="KW-0067">ATP-binding</keyword>
<dbReference type="PROSITE" id="PS51194">
    <property type="entry name" value="HELICASE_CTER"/>
    <property type="match status" value="1"/>
</dbReference>
<protein>
    <submittedName>
        <fullName evidence="3">Helicase</fullName>
    </submittedName>
</protein>
<keyword evidence="3" id="KW-0378">Hydrolase</keyword>
<dbReference type="GO" id="GO:0043138">
    <property type="term" value="F:3'-5' DNA helicase activity"/>
    <property type="evidence" value="ECO:0007669"/>
    <property type="project" value="TreeGrafter"/>
</dbReference>
<reference evidence="3 4" key="1">
    <citation type="submission" date="2018-08" db="EMBL/GenBank/DDBJ databases">
        <title>Genome of Clostridium chromiireducens C1, DSM12136.</title>
        <authorList>
            <person name="Xing M."/>
            <person name="Wei Y."/>
            <person name="Ang E.L."/>
            <person name="Zhao H."/>
            <person name="Zhang Y."/>
        </authorList>
    </citation>
    <scope>NUCLEOTIDE SEQUENCE [LARGE SCALE GENOMIC DNA]</scope>
    <source>
        <strain evidence="3 4">C1</strain>
    </source>
</reference>
<dbReference type="GO" id="GO:0036297">
    <property type="term" value="P:interstrand cross-link repair"/>
    <property type="evidence" value="ECO:0007669"/>
    <property type="project" value="TreeGrafter"/>
</dbReference>
<feature type="compositionally biased region" description="Basic and acidic residues" evidence="1">
    <location>
        <begin position="84"/>
        <end position="98"/>
    </location>
</feature>
<dbReference type="SUPFAM" id="SSF52540">
    <property type="entry name" value="P-loop containing nucleoside triphosphate hydrolases"/>
    <property type="match status" value="1"/>
</dbReference>
<proteinExistence type="predicted"/>
<dbReference type="InterPro" id="IPR001650">
    <property type="entry name" value="Helicase_C-like"/>
</dbReference>
<dbReference type="EMBL" id="QXDJ01000005">
    <property type="protein sequence ID" value="RII32959.1"/>
    <property type="molecule type" value="Genomic_DNA"/>
</dbReference>
<evidence type="ECO:0000313" key="3">
    <source>
        <dbReference type="EMBL" id="RII32959.1"/>
    </source>
</evidence>
<feature type="region of interest" description="Disordered" evidence="1">
    <location>
        <begin position="58"/>
        <end position="112"/>
    </location>
</feature>
<keyword evidence="3" id="KW-0547">Nucleotide-binding</keyword>
<dbReference type="AlphaFoldDB" id="A0A399IKZ9"/>
<dbReference type="Pfam" id="PF00271">
    <property type="entry name" value="Helicase_C"/>
    <property type="match status" value="1"/>
</dbReference>
<dbReference type="PANTHER" id="PTHR47957">
    <property type="entry name" value="ATP-DEPENDENT HELICASE HRQ1"/>
    <property type="match status" value="1"/>
</dbReference>
<organism evidence="3 4">
    <name type="scientific">Clostridium chromiireducens</name>
    <dbReference type="NCBI Taxonomy" id="225345"/>
    <lineage>
        <taxon>Bacteria</taxon>
        <taxon>Bacillati</taxon>
        <taxon>Bacillota</taxon>
        <taxon>Clostridia</taxon>
        <taxon>Eubacteriales</taxon>
        <taxon>Clostridiaceae</taxon>
        <taxon>Clostridium</taxon>
    </lineage>
</organism>
<evidence type="ECO:0000256" key="1">
    <source>
        <dbReference type="SAM" id="MobiDB-lite"/>
    </source>
</evidence>
<dbReference type="Gene3D" id="3.40.50.300">
    <property type="entry name" value="P-loop containing nucleotide triphosphate hydrolases"/>
    <property type="match status" value="1"/>
</dbReference>
<keyword evidence="3" id="KW-0347">Helicase</keyword>
<comment type="caution">
    <text evidence="3">The sequence shown here is derived from an EMBL/GenBank/DDBJ whole genome shotgun (WGS) entry which is preliminary data.</text>
</comment>
<dbReference type="InterPro" id="IPR027417">
    <property type="entry name" value="P-loop_NTPase"/>
</dbReference>
<evidence type="ECO:0000313" key="4">
    <source>
        <dbReference type="Proteomes" id="UP000265930"/>
    </source>
</evidence>
<name>A0A399IKZ9_9CLOT</name>
<gene>
    <name evidence="3" type="ORF">D2A34_19170</name>
</gene>
<dbReference type="RefSeq" id="WP_119367649.1">
    <property type="nucleotide sequence ID" value="NZ_QXDJ01000005.1"/>
</dbReference>
<feature type="domain" description="Helicase C-terminal" evidence="2">
    <location>
        <begin position="895"/>
        <end position="1083"/>
    </location>
</feature>
<dbReference type="CDD" id="cd18785">
    <property type="entry name" value="SF2_C"/>
    <property type="match status" value="1"/>
</dbReference>
<dbReference type="GO" id="GO:0006289">
    <property type="term" value="P:nucleotide-excision repair"/>
    <property type="evidence" value="ECO:0007669"/>
    <property type="project" value="TreeGrafter"/>
</dbReference>
<accession>A0A399IKZ9</accession>
<sequence length="1216" mass="139619">MIDIKECIRVRKEIVERTRAEMIGPGSEDIGADIKYEVISDSPLDRYSLGVLFPQDNLYEQDESEKEKSSDSDSEEVNEDIEKDIEKQKREIEKENKTKYNIHTSTSDEEEVQEEISMANQTLPSAMGLTFFAEGDTKELNVEVSCAKYRVSKFKDCVVRADKDIEIDKYSLGEYLYQEDGLVKLKKNLSRKNVFELVSGRPIQTERPDVEEILYKLADLCTSEEGKKHTGYVRNPFLENKNITIPLNKEFNKIFINEDGDVNENSGVLKLTVLRKKYDNKIYSYTVVLVNDQKVKKNYKTCFFQPEIRVTTDNNNFKFIERSDIENINSKFIDDEELVFNLLYRNKKSYAVGHGVATGQNVNIKTGKGEVHTDFFPSFEIPQLDFEIKELGEESKEVLSMFVLSDISDISRDKKITLLSKFANAYEQWIGNLKELGNELKEKYNDKIIKNQISECEKILLRIKKGINILSEDKDSYDAFSLMNRAMLMQRVHSTLTGSEHDRFPMDKDMPKFDYYNIEKKDASWRAFQLAFILMNIESICNPNCEERDIVDLIWIPTGGGKTEAYLGLTGFTIFLRRLNDPVNGGGTTIIMRYTLRLLASQQFIRASILICACEVIRRESAKNRSYNLGDEEISIGLWVGGDPTPNTNADAKSEYKELTKAVSNKEELESRKIKHNKFQILKCPWCGTKLEMEFVDGKKEGLWGYNYDKKKIIYCPESKCDFSKKLPIQVVDEELYNNPPTLLFGTVDKFATLPWKGEVSNLFALNKDNNTKSPELIIQDELHLISGPLGTIVGLYETAIDAMCSAKGIKPKIISSTATIKRAKEQCKMLFDRDVSQFPPSGLNIEDCFFTKEVSIEEKPGRLYVGLMPSGKTTTTTQIRLYTALLESLRFIDTSEEVMDKYWTLVGYFNSIRELGKTSTLVKDDIASNNIRYMKRLMKSRDIRYAGIPNELTSRLSSTAIVKTLKNLENTYQTGEVDSEDKKKDNINHAIDVLLATNMISVGVDVSRLDLMVASGQPKQTSEYIQATSRVGRRYPGLVFTLYNASKTRDRSHYELFYPYHQTFYKYVEPTSITPFSEQARERALHAVFISMVRHILKLNGNEDAKIFKNNIEGLDKIKDFIFKRAEELDNSQEKDITIKTKKELNEIISKWIDKIDTANSDEEVHYYSKKADKNLLVPYLEDDYRNSFPTMQSMRNIDNQAGAEIIEFGDDTNE</sequence>
<dbReference type="Proteomes" id="UP000265930">
    <property type="component" value="Unassembled WGS sequence"/>
</dbReference>
<feature type="compositionally biased region" description="Acidic residues" evidence="1">
    <location>
        <begin position="72"/>
        <end position="83"/>
    </location>
</feature>
<dbReference type="SMART" id="SM00490">
    <property type="entry name" value="HELICc"/>
    <property type="match status" value="1"/>
</dbReference>
<dbReference type="PANTHER" id="PTHR47957:SF3">
    <property type="entry name" value="ATP-DEPENDENT HELICASE HRQ1"/>
    <property type="match status" value="1"/>
</dbReference>